<keyword evidence="7 10" id="KW-0472">Membrane</keyword>
<evidence type="ECO:0000256" key="5">
    <source>
        <dbReference type="ARBA" id="ARBA00022989"/>
    </source>
</evidence>
<dbReference type="GO" id="GO:0016020">
    <property type="term" value="C:membrane"/>
    <property type="evidence" value="ECO:0007669"/>
    <property type="project" value="UniProtKB-SubCell"/>
</dbReference>
<dbReference type="CDD" id="cd12916">
    <property type="entry name" value="VKOR_1"/>
    <property type="match status" value="1"/>
</dbReference>
<dbReference type="InterPro" id="IPR038354">
    <property type="entry name" value="VKOR_sf"/>
</dbReference>
<evidence type="ECO:0000259" key="11">
    <source>
        <dbReference type="SMART" id="SM00756"/>
    </source>
</evidence>
<proteinExistence type="inferred from homology"/>
<feature type="domain" description="Vitamin K epoxide reductase" evidence="11">
    <location>
        <begin position="2"/>
        <end position="132"/>
    </location>
</feature>
<dbReference type="Gene3D" id="1.20.1440.130">
    <property type="entry name" value="VKOR domain"/>
    <property type="match status" value="1"/>
</dbReference>
<dbReference type="InterPro" id="IPR044698">
    <property type="entry name" value="VKOR/LTO1"/>
</dbReference>
<accession>A0A2H4ZNE2</accession>
<keyword evidence="4" id="KW-0874">Quinone</keyword>
<evidence type="ECO:0000313" key="12">
    <source>
        <dbReference type="EMBL" id="AUG32065.1"/>
    </source>
</evidence>
<dbReference type="SUPFAM" id="SSF52833">
    <property type="entry name" value="Thioredoxin-like"/>
    <property type="match status" value="1"/>
</dbReference>
<evidence type="ECO:0000256" key="4">
    <source>
        <dbReference type="ARBA" id="ARBA00022719"/>
    </source>
</evidence>
<evidence type="ECO:0000256" key="8">
    <source>
        <dbReference type="ARBA" id="ARBA00023157"/>
    </source>
</evidence>
<dbReference type="AlphaFoldDB" id="A0A2H4ZNE2"/>
<feature type="transmembrane region" description="Helical" evidence="10">
    <location>
        <begin position="84"/>
        <end position="104"/>
    </location>
</feature>
<feature type="transmembrane region" description="Helical" evidence="10">
    <location>
        <begin position="140"/>
        <end position="161"/>
    </location>
</feature>
<gene>
    <name evidence="12" type="ORF">PLO_050</name>
</gene>
<geneLocation type="plastid" evidence="12"/>
<reference evidence="12" key="1">
    <citation type="submission" date="2017-10" db="EMBL/GenBank/DDBJ databases">
        <title>Paulinella longichromatophora chromatophore genome.</title>
        <authorList>
            <person name="Lhee D."/>
            <person name="Yoon H.S."/>
        </authorList>
    </citation>
    <scope>NUCLEOTIDE SEQUENCE</scope>
</reference>
<feature type="transmembrane region" description="Helical" evidence="10">
    <location>
        <begin position="48"/>
        <end position="69"/>
    </location>
</feature>
<evidence type="ECO:0000256" key="1">
    <source>
        <dbReference type="ARBA" id="ARBA00004141"/>
    </source>
</evidence>
<comment type="similarity">
    <text evidence="2">Belongs to the VKOR family.</text>
</comment>
<dbReference type="Gene3D" id="3.40.30.10">
    <property type="entry name" value="Glutaredoxin"/>
    <property type="match status" value="1"/>
</dbReference>
<comment type="subcellular location">
    <subcellularLocation>
        <location evidence="1">Membrane</location>
        <topology evidence="1">Multi-pass membrane protein</topology>
    </subcellularLocation>
</comment>
<dbReference type="InterPro" id="IPR036249">
    <property type="entry name" value="Thioredoxin-like_sf"/>
</dbReference>
<name>A0A2H4ZNE2_9EUKA</name>
<dbReference type="Pfam" id="PF07884">
    <property type="entry name" value="VKOR"/>
    <property type="match status" value="1"/>
</dbReference>
<protein>
    <recommendedName>
        <fullName evidence="11">Vitamin K epoxide reductase domain-containing protein</fullName>
    </recommendedName>
</protein>
<dbReference type="EMBL" id="MG264610">
    <property type="protein sequence ID" value="AUG32065.1"/>
    <property type="molecule type" value="Genomic_DNA"/>
</dbReference>
<sequence>MATIGVIDTGTITLAHWGWISNFSCNTSGQGCERVLQSSWGFIFGQPLSVFGLIAYSMILVSVIMSIIIPDKQNIEFHRWSRRITFLVSSFMATFSLLLMSLLIFKIKAFCFFCFLSATLSITLLLLNAIRIPRKEYDQLIVESIVMSLLVGTFGLVWALAVDFSSLDYSKQPVGIPPEIINSSDSSKIALAEFLNDSNDVLYSIYWCPHCHDQKELFGKQAIDKLTIIECAREGKDSEYSTCKQKGITGFPSWDIKNKSYSSNSHALPESGIKSLNQLAELSGYKRLSS</sequence>
<keyword evidence="3 10" id="KW-0812">Transmembrane</keyword>
<keyword evidence="6" id="KW-0560">Oxidoreductase</keyword>
<dbReference type="GO" id="GO:0048038">
    <property type="term" value="F:quinone binding"/>
    <property type="evidence" value="ECO:0007669"/>
    <property type="project" value="UniProtKB-KW"/>
</dbReference>
<evidence type="ECO:0000256" key="3">
    <source>
        <dbReference type="ARBA" id="ARBA00022692"/>
    </source>
</evidence>
<feature type="transmembrane region" description="Helical" evidence="10">
    <location>
        <begin position="110"/>
        <end position="128"/>
    </location>
</feature>
<dbReference type="PANTHER" id="PTHR34573">
    <property type="entry name" value="VKC DOMAIN-CONTAINING PROTEIN"/>
    <property type="match status" value="1"/>
</dbReference>
<evidence type="ECO:0000256" key="10">
    <source>
        <dbReference type="SAM" id="Phobius"/>
    </source>
</evidence>
<dbReference type="GO" id="GO:0016491">
    <property type="term" value="F:oxidoreductase activity"/>
    <property type="evidence" value="ECO:0007669"/>
    <property type="project" value="UniProtKB-KW"/>
</dbReference>
<evidence type="ECO:0000256" key="2">
    <source>
        <dbReference type="ARBA" id="ARBA00006214"/>
    </source>
</evidence>
<dbReference type="PANTHER" id="PTHR34573:SF1">
    <property type="entry name" value="VITAMIN K EPOXIDE REDUCTASE DOMAIN-CONTAINING PROTEIN"/>
    <property type="match status" value="1"/>
</dbReference>
<organism evidence="12">
    <name type="scientific">Paulinella longichromatophora</name>
    <dbReference type="NCBI Taxonomy" id="1708747"/>
    <lineage>
        <taxon>Eukaryota</taxon>
        <taxon>Sar</taxon>
        <taxon>Rhizaria</taxon>
        <taxon>Cercozoa</taxon>
        <taxon>Imbricatea</taxon>
        <taxon>Silicofilosea</taxon>
        <taxon>Euglyphida</taxon>
        <taxon>Paulinellidae</taxon>
        <taxon>Paulinella</taxon>
    </lineage>
</organism>
<keyword evidence="9" id="KW-0676">Redox-active center</keyword>
<evidence type="ECO:0000256" key="6">
    <source>
        <dbReference type="ARBA" id="ARBA00023002"/>
    </source>
</evidence>
<dbReference type="InterPro" id="IPR012932">
    <property type="entry name" value="VKOR"/>
</dbReference>
<evidence type="ECO:0000256" key="9">
    <source>
        <dbReference type="ARBA" id="ARBA00023284"/>
    </source>
</evidence>
<keyword evidence="8" id="KW-1015">Disulfide bond</keyword>
<dbReference type="SMART" id="SM00756">
    <property type="entry name" value="VKc"/>
    <property type="match status" value="1"/>
</dbReference>
<keyword evidence="12" id="KW-0934">Plastid</keyword>
<keyword evidence="5 10" id="KW-1133">Transmembrane helix</keyword>
<evidence type="ECO:0000256" key="7">
    <source>
        <dbReference type="ARBA" id="ARBA00023136"/>
    </source>
</evidence>